<evidence type="ECO:0000256" key="1">
    <source>
        <dbReference type="SAM" id="Phobius"/>
    </source>
</evidence>
<comment type="caution">
    <text evidence="2">The sequence shown here is derived from an EMBL/GenBank/DDBJ whole genome shotgun (WGS) entry which is preliminary data.</text>
</comment>
<name>A0AAU9IG98_9CILI</name>
<keyword evidence="1" id="KW-0472">Membrane</keyword>
<sequence>MGLIYKDKAEVYNYLFQLEKTIFFKTVGPLTNAFVYQSIIFIQIGTVFYVYNPSLLSHDALVYSFEIQSPGIISCGWYRWNELLITNYNPDAKLIEIYKNSFPSKKVFPPVYEINIIADDIDSLQSLCYNESFSVIAYNAHDKMEANFSLLLHVDGNFPWIENDKLVLHENLPYTNRFEVDLSDSFHGQYLNMSLNINEINIHDQTSEILPAFVPKRVEVVGEYEAKNNWMKDHIILPHTEIALIVSENGFLFVNSKGFNDEEKFLNISEHTNLKNLACSLVESFPHTIKNLALIVTSCTYRAPSDHLFVKTVREFALKNALILWEIDFISLKITNYSVFSIAVGPWCLKIAPLTEIMVAMGDNSIFDYNDVLRFRGKWIENLITIELLETINFLSLDIPSLSPVSLDYKVKNSQTSYWYLADKNYGIRVLETNNNQKSRLVGELPIYIIITISYHLVFVEIFYMFLHLCQQ</sequence>
<keyword evidence="1" id="KW-0812">Transmembrane</keyword>
<protein>
    <submittedName>
        <fullName evidence="2">Uncharacterized protein</fullName>
    </submittedName>
</protein>
<reference evidence="2" key="1">
    <citation type="submission" date="2021-09" db="EMBL/GenBank/DDBJ databases">
        <authorList>
            <consortium name="AG Swart"/>
            <person name="Singh M."/>
            <person name="Singh A."/>
            <person name="Seah K."/>
            <person name="Emmerich C."/>
        </authorList>
    </citation>
    <scope>NUCLEOTIDE SEQUENCE</scope>
    <source>
        <strain evidence="2">ATCC30299</strain>
    </source>
</reference>
<dbReference type="Proteomes" id="UP001162131">
    <property type="component" value="Unassembled WGS sequence"/>
</dbReference>
<feature type="transmembrane region" description="Helical" evidence="1">
    <location>
        <begin position="445"/>
        <end position="467"/>
    </location>
</feature>
<keyword evidence="3" id="KW-1185">Reference proteome</keyword>
<dbReference type="EMBL" id="CAJZBQ010000009">
    <property type="protein sequence ID" value="CAG9312845.1"/>
    <property type="molecule type" value="Genomic_DNA"/>
</dbReference>
<accession>A0AAU9IG98</accession>
<proteinExistence type="predicted"/>
<organism evidence="2 3">
    <name type="scientific">Blepharisma stoltei</name>
    <dbReference type="NCBI Taxonomy" id="1481888"/>
    <lineage>
        <taxon>Eukaryota</taxon>
        <taxon>Sar</taxon>
        <taxon>Alveolata</taxon>
        <taxon>Ciliophora</taxon>
        <taxon>Postciliodesmatophora</taxon>
        <taxon>Heterotrichea</taxon>
        <taxon>Heterotrichida</taxon>
        <taxon>Blepharismidae</taxon>
        <taxon>Blepharisma</taxon>
    </lineage>
</organism>
<dbReference type="AlphaFoldDB" id="A0AAU9IG98"/>
<evidence type="ECO:0000313" key="3">
    <source>
        <dbReference type="Proteomes" id="UP001162131"/>
    </source>
</evidence>
<keyword evidence="1" id="KW-1133">Transmembrane helix</keyword>
<evidence type="ECO:0000313" key="2">
    <source>
        <dbReference type="EMBL" id="CAG9312845.1"/>
    </source>
</evidence>
<gene>
    <name evidence="2" type="ORF">BSTOLATCC_MIC7637</name>
</gene>